<dbReference type="GO" id="GO:0000139">
    <property type="term" value="C:Golgi membrane"/>
    <property type="evidence" value="ECO:0007669"/>
    <property type="project" value="UniProtKB-SubCell"/>
</dbReference>
<evidence type="ECO:0000256" key="12">
    <source>
        <dbReference type="ARBA" id="ARBA00023055"/>
    </source>
</evidence>
<evidence type="ECO:0000256" key="1">
    <source>
        <dbReference type="ARBA" id="ARBA00004439"/>
    </source>
</evidence>
<comment type="function">
    <text evidence="19">Phospholipid scramblase involved in autophagy. Cycles between the preautophagosomal structure/phagophore assembly site (PAS) and the cytoplasmic vesicle pool and supplies membrane for the growing autophagosome. Lipid scramblase activity plays a key role in preautophagosomal structure/phagophore assembly by distributing the phospholipids that arrive through ATG2 from the cytoplasmic to the luminal leaflet of the bilayer, thereby driving autophagosomal membrane expansion.</text>
</comment>
<feature type="compositionally biased region" description="Polar residues" evidence="20">
    <location>
        <begin position="722"/>
        <end position="731"/>
    </location>
</feature>
<evidence type="ECO:0000256" key="7">
    <source>
        <dbReference type="ARBA" id="ARBA00022448"/>
    </source>
</evidence>
<keyword evidence="9 19" id="KW-1133">Transmembrane helix</keyword>
<comment type="caution">
    <text evidence="21">The sequence shown here is derived from an EMBL/GenBank/DDBJ whole genome shotgun (WGS) entry which is preliminary data.</text>
</comment>
<evidence type="ECO:0000256" key="18">
    <source>
        <dbReference type="ARBA" id="ARBA00024631"/>
    </source>
</evidence>
<dbReference type="GO" id="GO:0006869">
    <property type="term" value="P:lipid transport"/>
    <property type="evidence" value="ECO:0007669"/>
    <property type="project" value="UniProtKB-KW"/>
</dbReference>
<name>A0A8H7HWS5_9AGAM</name>
<feature type="region of interest" description="Disordered" evidence="20">
    <location>
        <begin position="774"/>
        <end position="806"/>
    </location>
</feature>
<dbReference type="PANTHER" id="PTHR13038:SF10">
    <property type="entry name" value="AUTOPHAGY-RELATED PROTEIN 9"/>
    <property type="match status" value="1"/>
</dbReference>
<dbReference type="GO" id="GO:0034727">
    <property type="term" value="P:piecemeal microautophagy of the nucleus"/>
    <property type="evidence" value="ECO:0007669"/>
    <property type="project" value="TreeGrafter"/>
</dbReference>
<keyword evidence="12 19" id="KW-0445">Lipid transport</keyword>
<dbReference type="GO" id="GO:0000422">
    <property type="term" value="P:autophagy of mitochondrion"/>
    <property type="evidence" value="ECO:0007669"/>
    <property type="project" value="TreeGrafter"/>
</dbReference>
<keyword evidence="11" id="KW-0333">Golgi apparatus</keyword>
<evidence type="ECO:0000256" key="14">
    <source>
        <dbReference type="ARBA" id="ARBA00023329"/>
    </source>
</evidence>
<feature type="non-terminal residue" evidence="21">
    <location>
        <position position="1"/>
    </location>
</feature>
<evidence type="ECO:0000256" key="8">
    <source>
        <dbReference type="ARBA" id="ARBA00022692"/>
    </source>
</evidence>
<evidence type="ECO:0000256" key="5">
    <source>
        <dbReference type="ARBA" id="ARBA00006185"/>
    </source>
</evidence>
<feature type="compositionally biased region" description="Polar residues" evidence="20">
    <location>
        <begin position="19"/>
        <end position="29"/>
    </location>
</feature>
<organism evidence="21 22">
    <name type="scientific">Rhizoctonia solani</name>
    <dbReference type="NCBI Taxonomy" id="456999"/>
    <lineage>
        <taxon>Eukaryota</taxon>
        <taxon>Fungi</taxon>
        <taxon>Dikarya</taxon>
        <taxon>Basidiomycota</taxon>
        <taxon>Agaricomycotina</taxon>
        <taxon>Agaricomycetes</taxon>
        <taxon>Cantharellales</taxon>
        <taxon>Ceratobasidiaceae</taxon>
        <taxon>Rhizoctonia</taxon>
    </lineage>
</organism>
<evidence type="ECO:0000313" key="22">
    <source>
        <dbReference type="Proteomes" id="UP000602905"/>
    </source>
</evidence>
<evidence type="ECO:0000256" key="4">
    <source>
        <dbReference type="ARBA" id="ARBA00004653"/>
    </source>
</evidence>
<comment type="catalytic activity">
    <reaction evidence="16">
        <text>a 1,2-diacyl-sn-glycero-3-phosphoethanolamine(in) = a 1,2-diacyl-sn-glycero-3-phosphoethanolamine(out)</text>
        <dbReference type="Rhea" id="RHEA:38895"/>
        <dbReference type="ChEBI" id="CHEBI:64612"/>
    </reaction>
</comment>
<feature type="transmembrane region" description="Helical" evidence="19">
    <location>
        <begin position="514"/>
        <end position="532"/>
    </location>
</feature>
<keyword evidence="10 19" id="KW-0072">Autophagy</keyword>
<reference evidence="21" key="1">
    <citation type="submission" date="2020-09" db="EMBL/GenBank/DDBJ databases">
        <title>Comparative genome analyses of four rice-infecting Rhizoctonia solani isolates reveal extensive enrichment of homogalacturonan modification genes.</title>
        <authorList>
            <person name="Lee D.-Y."/>
            <person name="Jeon J."/>
            <person name="Kim K.-T."/>
            <person name="Cheong K."/>
            <person name="Song H."/>
            <person name="Choi G."/>
            <person name="Ko J."/>
            <person name="Opiyo S.O."/>
            <person name="Zuo S."/>
            <person name="Madhav S."/>
            <person name="Lee Y.-H."/>
            <person name="Wang G.-L."/>
        </authorList>
    </citation>
    <scope>NUCLEOTIDE SEQUENCE</scope>
    <source>
        <strain evidence="21">AG1-IA WGL</strain>
    </source>
</reference>
<feature type="transmembrane region" description="Helical" evidence="19">
    <location>
        <begin position="391"/>
        <end position="411"/>
    </location>
</feature>
<feature type="region of interest" description="Disordered" evidence="20">
    <location>
        <begin position="94"/>
        <end position="116"/>
    </location>
</feature>
<evidence type="ECO:0000256" key="16">
    <source>
        <dbReference type="ARBA" id="ARBA00024615"/>
    </source>
</evidence>
<evidence type="ECO:0000256" key="6">
    <source>
        <dbReference type="ARBA" id="ARBA00018074"/>
    </source>
</evidence>
<feature type="region of interest" description="Disordered" evidence="20">
    <location>
        <begin position="1"/>
        <end position="81"/>
    </location>
</feature>
<evidence type="ECO:0000256" key="19">
    <source>
        <dbReference type="RuleBase" id="RU364027"/>
    </source>
</evidence>
<dbReference type="EMBL" id="JACYCD010000047">
    <property type="protein sequence ID" value="KAF8710312.1"/>
    <property type="molecule type" value="Genomic_DNA"/>
</dbReference>
<feature type="transmembrane region" description="Helical" evidence="19">
    <location>
        <begin position="582"/>
        <end position="601"/>
    </location>
</feature>
<feature type="compositionally biased region" description="Acidic residues" evidence="20">
    <location>
        <begin position="52"/>
        <end position="61"/>
    </location>
</feature>
<evidence type="ECO:0000256" key="10">
    <source>
        <dbReference type="ARBA" id="ARBA00023006"/>
    </source>
</evidence>
<evidence type="ECO:0000256" key="3">
    <source>
        <dbReference type="ARBA" id="ARBA00004511"/>
    </source>
</evidence>
<dbReference type="GO" id="GO:0005789">
    <property type="term" value="C:endoplasmic reticulum membrane"/>
    <property type="evidence" value="ECO:0007669"/>
    <property type="project" value="UniProtKB-SubCell"/>
</dbReference>
<accession>A0A8H7HWS5</accession>
<dbReference type="GO" id="GO:0061709">
    <property type="term" value="P:reticulophagy"/>
    <property type="evidence" value="ECO:0007669"/>
    <property type="project" value="TreeGrafter"/>
</dbReference>
<keyword evidence="7 19" id="KW-0813">Transport</keyword>
<comment type="catalytic activity">
    <reaction evidence="18">
        <text>a 1,2-diacyl-sn-glycero-3-phosphocholine(in) = a 1,2-diacyl-sn-glycero-3-phosphocholine(out)</text>
        <dbReference type="Rhea" id="RHEA:38571"/>
        <dbReference type="ChEBI" id="CHEBI:57643"/>
    </reaction>
</comment>
<feature type="compositionally biased region" description="Basic residues" evidence="20">
    <location>
        <begin position="707"/>
        <end position="721"/>
    </location>
</feature>
<protein>
    <recommendedName>
        <fullName evidence="6 19">Autophagy-related protein 9</fullName>
    </recommendedName>
</protein>
<evidence type="ECO:0000256" key="9">
    <source>
        <dbReference type="ARBA" id="ARBA00022989"/>
    </source>
</evidence>
<gene>
    <name evidence="21" type="ORF">RHS03_01711</name>
</gene>
<comment type="similarity">
    <text evidence="5 19">Belongs to the ATG9 family.</text>
</comment>
<keyword evidence="13 19" id="KW-0472">Membrane</keyword>
<dbReference type="InterPro" id="IPR007241">
    <property type="entry name" value="Autophagy-rel_prot_9"/>
</dbReference>
<feature type="transmembrane region" description="Helical" evidence="19">
    <location>
        <begin position="214"/>
        <end position="234"/>
    </location>
</feature>
<dbReference type="GO" id="GO:0030659">
    <property type="term" value="C:cytoplasmic vesicle membrane"/>
    <property type="evidence" value="ECO:0007669"/>
    <property type="project" value="UniProtKB-SubCell"/>
</dbReference>
<feature type="transmembrane region" description="Helical" evidence="19">
    <location>
        <begin position="169"/>
        <end position="194"/>
    </location>
</feature>
<dbReference type="Proteomes" id="UP000602905">
    <property type="component" value="Unassembled WGS sequence"/>
</dbReference>
<dbReference type="OrthoDB" id="2020634at2759"/>
<dbReference type="GO" id="GO:0005776">
    <property type="term" value="C:autophagosome"/>
    <property type="evidence" value="ECO:0007669"/>
    <property type="project" value="TreeGrafter"/>
</dbReference>
<comment type="subcellular location">
    <subcellularLocation>
        <location evidence="1">Cytoplasmic vesicle membrane</location>
        <topology evidence="1">Multi-pass membrane protein</topology>
    </subcellularLocation>
    <subcellularLocation>
        <location evidence="2">Endoplasmic reticulum membrane</location>
        <topology evidence="2">Multi-pass membrane protein</topology>
    </subcellularLocation>
    <subcellularLocation>
        <location evidence="4">Golgi apparatus membrane</location>
        <topology evidence="4">Multi-pass membrane protein</topology>
    </subcellularLocation>
    <subcellularLocation>
        <location evidence="3 19">Preautophagosomal structure membrane</location>
        <topology evidence="3 19">Multi-pass membrane protein</topology>
    </subcellularLocation>
</comment>
<proteinExistence type="inferred from homology"/>
<feature type="transmembrane region" description="Helical" evidence="19">
    <location>
        <begin position="476"/>
        <end position="498"/>
    </location>
</feature>
<evidence type="ECO:0000256" key="17">
    <source>
        <dbReference type="ARBA" id="ARBA00024621"/>
    </source>
</evidence>
<feature type="region of interest" description="Disordered" evidence="20">
    <location>
        <begin position="696"/>
        <end position="731"/>
    </location>
</feature>
<comment type="catalytic activity">
    <reaction evidence="15">
        <text>a 1,2-diacyl-sn-glycero-3-phospho-L-serine(in) = a 1,2-diacyl-sn-glycero-3-phospho-L-serine(out)</text>
        <dbReference type="Rhea" id="RHEA:38663"/>
        <dbReference type="ChEBI" id="CHEBI:57262"/>
    </reaction>
</comment>
<dbReference type="AlphaFoldDB" id="A0A8H7HWS5"/>
<dbReference type="PANTHER" id="PTHR13038">
    <property type="entry name" value="APG9 AUTOPHAGY 9"/>
    <property type="match status" value="1"/>
</dbReference>
<comment type="catalytic activity">
    <reaction evidence="17">
        <text>a 1,2-diacyl-sn-glycero-3-phospho-(1D-myo-inositol-3-phosphate)(in) = a 1,2-diacyl-sn-glycero-3-phospho-(1D-myo-inositol-3-phosphate)(out)</text>
        <dbReference type="Rhea" id="RHEA:67920"/>
        <dbReference type="ChEBI" id="CHEBI:58088"/>
    </reaction>
</comment>
<keyword evidence="8 19" id="KW-0812">Transmembrane</keyword>
<evidence type="ECO:0000256" key="15">
    <source>
        <dbReference type="ARBA" id="ARBA00024479"/>
    </source>
</evidence>
<evidence type="ECO:0000256" key="20">
    <source>
        <dbReference type="SAM" id="MobiDB-lite"/>
    </source>
</evidence>
<feature type="compositionally biased region" description="Acidic residues" evidence="20">
    <location>
        <begin position="1"/>
        <end position="10"/>
    </location>
</feature>
<evidence type="ECO:0000256" key="13">
    <source>
        <dbReference type="ARBA" id="ARBA00023136"/>
    </source>
</evidence>
<evidence type="ECO:0000256" key="11">
    <source>
        <dbReference type="ARBA" id="ARBA00023034"/>
    </source>
</evidence>
<evidence type="ECO:0000313" key="21">
    <source>
        <dbReference type="EMBL" id="KAF8710312.1"/>
    </source>
</evidence>
<dbReference type="Pfam" id="PF04109">
    <property type="entry name" value="ATG9"/>
    <property type="match status" value="1"/>
</dbReference>
<keyword evidence="14" id="KW-0968">Cytoplasmic vesicle</keyword>
<feature type="region of interest" description="Disordered" evidence="20">
    <location>
        <begin position="638"/>
        <end position="658"/>
    </location>
</feature>
<dbReference type="GO" id="GO:0034045">
    <property type="term" value="C:phagophore assembly site membrane"/>
    <property type="evidence" value="ECO:0007669"/>
    <property type="project" value="UniProtKB-SubCell"/>
</dbReference>
<sequence>MSAYVDEDEPSASLYVSRAPNSMRSSQSGRPFLSMLNPMGRSYAGYAHPGVVEEEDEEEIDLVQHPGQPSHPTRRDSMDDDEVPTSLMIETSKPKQLSFEVNQPPRPSDLIQPSLPQPAVAPPKPMRGMDNYERALWNWFNVYNLDAFLQEVYAYYEGKGIYCIALSKGLNLLTVGFVIGFSTFLLGCVDYSKIRHTGTTQLSDVVISRSWHRFSGFTWLFFMLFGAFYIYQILQFIFSMQRLFELYQFYTHLLGVPDSDVQTISWPEVVRRIGLIREHNPITSLSSQTDGANPTTAKLDAHDIANRIMRQENYLIALFDRELLDLRVPLPKLLERLFPPNEQKQNLTRALEWNLRACLLGHLFDHRGTVRGVFLKEKNKHGLAAELRRRMIFFGAINFIFAPLIVTYLLMHSFFRYFEEYHKNPSSAGARQYTPYAKWTFREYNELPHIFARRLDNSYPMASEYMDQFPKEKMTIIARFVSFISGSFAAVLILASVIDPDIFLHFEITPGRTVVFYITVFGTILGIARGMVPDAHQVFDPEMILKEVIRYTHYLPKEWEGQLHSKRVHTEFGLLFDTKVTIFLNELISVMVTPFILWYSLPQHAEKIIDFFRESTWHVEGLGYVCNSAVFDLGRHGRPFEHEPEEPEPRKVGKGKLRERETKMEQSLLNFKAANPEWNPSDQTGSLYLSRNADMAHPSSRAGHNLRQARSRSRFRQHLHPTSHTQPRANSPTIIHRDRAGATATENFGAEVQMPEAKLAERAAVYERALQHSVKLRSSTTSAPRRASEPTPEPMNKDPDSQRLDIGSALGESYDDAQPIFGEPQRRAEDPIDEEFVDGGFMGLLGNIYEQRKDMVSSVVGNDNQNELPLPSAVPAPLTTQSNTSVHLVEFFSQFPAFTYDPTRPVLSELKRMKKVLGWDKKTWKSSGALSGLRRALVLQFNLTYGTDQNDLASWQNLCRAMDIANIPEKLSDCKKLVNTIYVNLVDLVDMPNTGKKARLFETEGALSKYTKNSKKIFPRKDARAGGLLKHLLRNIVNPRRGGRIKAKTS</sequence>
<dbReference type="GO" id="GO:0034497">
    <property type="term" value="P:protein localization to phagophore assembly site"/>
    <property type="evidence" value="ECO:0007669"/>
    <property type="project" value="TreeGrafter"/>
</dbReference>
<evidence type="ECO:0000256" key="2">
    <source>
        <dbReference type="ARBA" id="ARBA00004477"/>
    </source>
</evidence>